<keyword evidence="5 9" id="KW-0822">Tryptophan biosynthesis</keyword>
<comment type="function">
    <text evidence="9">Catalyzes the transfer of the phosphoribosyl group of 5-phosphorylribose-1-pyrophosphate (PRPP) to anthranilate to yield N-(5'-phosphoribosyl)-anthranilate (PRA).</text>
</comment>
<dbReference type="InterPro" id="IPR000312">
    <property type="entry name" value="Glycosyl_Trfase_fam3"/>
</dbReference>
<feature type="binding site" evidence="9">
    <location>
        <position position="225"/>
    </location>
    <ligand>
        <name>Mg(2+)</name>
        <dbReference type="ChEBI" id="CHEBI:18420"/>
        <label>2</label>
    </ligand>
</feature>
<evidence type="ECO:0000256" key="8">
    <source>
        <dbReference type="ARBA" id="ARBA00061188"/>
    </source>
</evidence>
<dbReference type="RefSeq" id="WP_011404411.1">
    <property type="nucleotide sequence ID" value="NZ_CALTRY010000008.1"/>
</dbReference>
<dbReference type="EMBL" id="JANUAE010000002">
    <property type="protein sequence ID" value="MCS3709214.1"/>
    <property type="molecule type" value="Genomic_DNA"/>
</dbReference>
<evidence type="ECO:0000256" key="9">
    <source>
        <dbReference type="HAMAP-Rule" id="MF_00211"/>
    </source>
</evidence>
<keyword evidence="2 9" id="KW-0028">Amino-acid biosynthesis</keyword>
<feature type="domain" description="Glycosyl transferase family 3 N-terminal" evidence="11">
    <location>
        <begin position="3"/>
        <end position="64"/>
    </location>
</feature>
<feature type="binding site" evidence="9">
    <location>
        <position position="79"/>
    </location>
    <ligand>
        <name>5-phospho-alpha-D-ribose 1-diphosphate</name>
        <dbReference type="ChEBI" id="CHEBI:58017"/>
    </ligand>
</feature>
<dbReference type="EMBL" id="JANTZM010000004">
    <property type="protein sequence ID" value="MCS4157103.1"/>
    <property type="molecule type" value="Genomic_DNA"/>
</dbReference>
<comment type="pathway">
    <text evidence="1 9">Amino-acid biosynthesis; L-tryptophan biosynthesis; L-tryptophan from chorismate: step 2/5.</text>
</comment>
<evidence type="ECO:0000313" key="14">
    <source>
        <dbReference type="EMBL" id="MCS4157103.1"/>
    </source>
</evidence>
<feature type="binding site" evidence="9">
    <location>
        <begin position="82"/>
        <end position="83"/>
    </location>
    <ligand>
        <name>5-phospho-alpha-D-ribose 1-diphosphate</name>
        <dbReference type="ChEBI" id="CHEBI:58017"/>
    </ligand>
</feature>
<accession>A0A840EM79</accession>
<evidence type="ECO:0000256" key="5">
    <source>
        <dbReference type="ARBA" id="ARBA00022822"/>
    </source>
</evidence>
<dbReference type="GO" id="GO:0000287">
    <property type="term" value="F:magnesium ion binding"/>
    <property type="evidence" value="ECO:0007669"/>
    <property type="project" value="UniProtKB-UniRule"/>
</dbReference>
<dbReference type="Gene3D" id="3.40.1030.10">
    <property type="entry name" value="Nucleoside phosphorylase/phosphoribosyltransferase catalytic domain"/>
    <property type="match status" value="1"/>
</dbReference>
<comment type="similarity">
    <text evidence="9">Belongs to the anthranilate phosphoribosyltransferase family.</text>
</comment>
<comment type="similarity">
    <text evidence="8">In the C-terminal section; belongs to the anthranilate phosphoribosyltransferase family.</text>
</comment>
<evidence type="ECO:0000313" key="15">
    <source>
        <dbReference type="Proteomes" id="UP001155057"/>
    </source>
</evidence>
<comment type="caution">
    <text evidence="12">The sequence shown here is derived from an EMBL/GenBank/DDBJ whole genome shotgun (WGS) entry which is preliminary data.</text>
</comment>
<dbReference type="Proteomes" id="UP001155057">
    <property type="component" value="Unassembled WGS sequence"/>
</dbReference>
<evidence type="ECO:0000256" key="3">
    <source>
        <dbReference type="ARBA" id="ARBA00022676"/>
    </source>
</evidence>
<dbReference type="Proteomes" id="UP001155110">
    <property type="component" value="Unassembled WGS sequence"/>
</dbReference>
<comment type="catalytic activity">
    <reaction evidence="7 9">
        <text>N-(5-phospho-beta-D-ribosyl)anthranilate + diphosphate = 5-phospho-alpha-D-ribose 1-diphosphate + anthranilate</text>
        <dbReference type="Rhea" id="RHEA:11768"/>
        <dbReference type="ChEBI" id="CHEBI:16567"/>
        <dbReference type="ChEBI" id="CHEBI:18277"/>
        <dbReference type="ChEBI" id="CHEBI:33019"/>
        <dbReference type="ChEBI" id="CHEBI:58017"/>
        <dbReference type="EC" id="2.4.2.18"/>
    </reaction>
</comment>
<dbReference type="PANTHER" id="PTHR43285:SF2">
    <property type="entry name" value="ANTHRANILATE PHOSPHORIBOSYLTRANSFERASE"/>
    <property type="match status" value="1"/>
</dbReference>
<dbReference type="InterPro" id="IPR036320">
    <property type="entry name" value="Glycosyl_Trfase_fam3_N_dom_sf"/>
</dbReference>
<dbReference type="PANTHER" id="PTHR43285">
    <property type="entry name" value="ANTHRANILATE PHOSPHORIBOSYLTRANSFERASE"/>
    <property type="match status" value="1"/>
</dbReference>
<feature type="binding site" evidence="9">
    <location>
        <begin position="107"/>
        <end position="115"/>
    </location>
    <ligand>
        <name>5-phospho-alpha-D-ribose 1-diphosphate</name>
        <dbReference type="ChEBI" id="CHEBI:58017"/>
    </ligand>
</feature>
<keyword evidence="3 9" id="KW-0328">Glycosyltransferase</keyword>
<dbReference type="InterPro" id="IPR017459">
    <property type="entry name" value="Glycosyl_Trfase_fam3_N_dom"/>
</dbReference>
<dbReference type="SMR" id="A0A840EM79"/>
<organism evidence="12 15">
    <name type="scientific">Salinibacter ruber</name>
    <dbReference type="NCBI Taxonomy" id="146919"/>
    <lineage>
        <taxon>Bacteria</taxon>
        <taxon>Pseudomonadati</taxon>
        <taxon>Rhodothermota</taxon>
        <taxon>Rhodothermia</taxon>
        <taxon>Rhodothermales</taxon>
        <taxon>Salinibacteraceae</taxon>
        <taxon>Salinibacter</taxon>
    </lineage>
</organism>
<evidence type="ECO:0000256" key="1">
    <source>
        <dbReference type="ARBA" id="ARBA00004907"/>
    </source>
</evidence>
<evidence type="ECO:0000259" key="11">
    <source>
        <dbReference type="Pfam" id="PF02885"/>
    </source>
</evidence>
<feature type="domain" description="Glycosyl transferase family 3" evidence="10">
    <location>
        <begin position="72"/>
        <end position="328"/>
    </location>
</feature>
<dbReference type="InterPro" id="IPR035902">
    <property type="entry name" value="Nuc_phospho_transferase"/>
</dbReference>
<comment type="subunit">
    <text evidence="9">Homodimer.</text>
</comment>
<name>A0A840EM79_9BACT</name>
<evidence type="ECO:0000256" key="6">
    <source>
        <dbReference type="ARBA" id="ARBA00023141"/>
    </source>
</evidence>
<dbReference type="SUPFAM" id="SSF47648">
    <property type="entry name" value="Nucleoside phosphorylase/phosphoribosyltransferase N-terminal domain"/>
    <property type="match status" value="1"/>
</dbReference>
<feature type="binding site" evidence="9">
    <location>
        <position position="224"/>
    </location>
    <ligand>
        <name>Mg(2+)</name>
        <dbReference type="ChEBI" id="CHEBI:18420"/>
        <label>2</label>
    </ligand>
</feature>
<evidence type="ECO:0000256" key="7">
    <source>
        <dbReference type="ARBA" id="ARBA00052328"/>
    </source>
</evidence>
<dbReference type="SUPFAM" id="SSF52418">
    <property type="entry name" value="Nucleoside phosphorylase/phosphoribosyltransferase catalytic domain"/>
    <property type="match status" value="1"/>
</dbReference>
<feature type="binding site" evidence="9">
    <location>
        <position position="79"/>
    </location>
    <ligand>
        <name>anthranilate</name>
        <dbReference type="ChEBI" id="CHEBI:16567"/>
        <label>1</label>
    </ligand>
</feature>
<keyword evidence="6 9" id="KW-0057">Aromatic amino acid biosynthesis</keyword>
<dbReference type="InterPro" id="IPR005940">
    <property type="entry name" value="Anthranilate_Pribosyl_Tfrase"/>
</dbReference>
<evidence type="ECO:0000313" key="13">
    <source>
        <dbReference type="EMBL" id="MCS4035957.1"/>
    </source>
</evidence>
<dbReference type="EMBL" id="JANUBF010000005">
    <property type="protein sequence ID" value="MCS4035957.1"/>
    <property type="molecule type" value="Genomic_DNA"/>
</dbReference>
<feature type="binding site" evidence="9">
    <location>
        <position position="225"/>
    </location>
    <ligand>
        <name>Mg(2+)</name>
        <dbReference type="ChEBI" id="CHEBI:18420"/>
        <label>1</label>
    </ligand>
</feature>
<dbReference type="FunFam" id="3.40.1030.10:FF:000002">
    <property type="entry name" value="Anthranilate phosphoribosyltransferase"/>
    <property type="match status" value="1"/>
</dbReference>
<dbReference type="OMA" id="GPMTNPA"/>
<feature type="binding site" evidence="9">
    <location>
        <position position="110"/>
    </location>
    <ligand>
        <name>anthranilate</name>
        <dbReference type="ChEBI" id="CHEBI:16567"/>
        <label>1</label>
    </ligand>
</feature>
<keyword evidence="9" id="KW-0460">Magnesium</keyword>
<dbReference type="GO" id="GO:0004048">
    <property type="term" value="F:anthranilate phosphoribosyltransferase activity"/>
    <property type="evidence" value="ECO:0007669"/>
    <property type="project" value="UniProtKB-UniRule"/>
</dbReference>
<evidence type="ECO:0000256" key="4">
    <source>
        <dbReference type="ARBA" id="ARBA00022679"/>
    </source>
</evidence>
<protein>
    <recommendedName>
        <fullName evidence="9">Anthranilate phosphoribosyltransferase</fullName>
        <ecNumber evidence="9">2.4.2.18</ecNumber>
    </recommendedName>
</protein>
<dbReference type="HAMAP" id="MF_00211">
    <property type="entry name" value="TrpD"/>
    <property type="match status" value="1"/>
</dbReference>
<dbReference type="GO" id="GO:0000162">
    <property type="term" value="P:L-tryptophan biosynthetic process"/>
    <property type="evidence" value="ECO:0007669"/>
    <property type="project" value="UniProtKB-UniRule"/>
</dbReference>
<keyword evidence="4 9" id="KW-0808">Transferase</keyword>
<dbReference type="Gene3D" id="1.20.970.10">
    <property type="entry name" value="Transferase, Pyrimidine Nucleoside Phosphorylase, Chain C"/>
    <property type="match status" value="1"/>
</dbReference>
<feature type="binding site" evidence="9">
    <location>
        <position position="165"/>
    </location>
    <ligand>
        <name>anthranilate</name>
        <dbReference type="ChEBI" id="CHEBI:16567"/>
        <label>2</label>
    </ligand>
</feature>
<keyword evidence="9" id="KW-0479">Metal-binding</keyword>
<gene>
    <name evidence="9" type="primary">trpD</name>
    <name evidence="12" type="ORF">GGP61_000809</name>
    <name evidence="14" type="ORF">GGP99_001057</name>
    <name evidence="13" type="ORF">GGQ01_001008</name>
</gene>
<dbReference type="GO" id="GO:0005829">
    <property type="term" value="C:cytosol"/>
    <property type="evidence" value="ECO:0007669"/>
    <property type="project" value="TreeGrafter"/>
</dbReference>
<feature type="binding site" evidence="9">
    <location>
        <position position="119"/>
    </location>
    <ligand>
        <name>5-phospho-alpha-D-ribose 1-diphosphate</name>
        <dbReference type="ChEBI" id="CHEBI:58017"/>
    </ligand>
</feature>
<reference evidence="12" key="1">
    <citation type="submission" date="2022-08" db="EMBL/GenBank/DDBJ databases">
        <title>Genomic Encyclopedia of Type Strains, Phase V (KMG-V): Genome sequencing to study the core and pangenomes of soil and plant-associated prokaryotes.</title>
        <authorList>
            <person name="Whitman W."/>
        </authorList>
    </citation>
    <scope>NUCLEOTIDE SEQUENCE</scope>
    <source>
        <strain evidence="14">SP3002</strain>
        <strain evidence="13">SP3012</strain>
        <strain evidence="12">SP3049</strain>
    </source>
</reference>
<dbReference type="AlphaFoldDB" id="A0A840EM79"/>
<feature type="binding site" evidence="9">
    <location>
        <position position="87"/>
    </location>
    <ligand>
        <name>5-phospho-alpha-D-ribose 1-diphosphate</name>
        <dbReference type="ChEBI" id="CHEBI:58017"/>
    </ligand>
</feature>
<comment type="cofactor">
    <cofactor evidence="9">
        <name>Mg(2+)</name>
        <dbReference type="ChEBI" id="CHEBI:18420"/>
    </cofactor>
    <text evidence="9">Binds 2 magnesium ions per monomer.</text>
</comment>
<sequence>MNTLLQTIADGDPLSRPEAEEAMATMMSGSARDEHIAALLMGLRTRGETLDELVGFTKTMREFAVSVETDDPQTIDLCGTGGDGASTFNISTTASFIAAGAGATVAKHGNRSVSSQSGSADVLEALGVQIDLEKEGVEHCLHEAGIAFLFAPFFHPAMRHVMPVRKALGVRTFFNILGPLCNPAGVTRQIVGAFDTSTAQTMVRILAELDADHVITLHADDGLDEVSISASTTLFEYDASDQNPVPRSHEVGPERHDLDRASISTLEGGTAQQNASILRNILSGEDQGPRRDVALLNAAYALHVSDQYADLDACLEAAAESIDSGAALDALNTLASVSKEAKSE</sequence>
<dbReference type="NCBIfam" id="TIGR01245">
    <property type="entry name" value="trpD"/>
    <property type="match status" value="1"/>
</dbReference>
<dbReference type="Pfam" id="PF00591">
    <property type="entry name" value="Glycos_transf_3"/>
    <property type="match status" value="1"/>
</dbReference>
<evidence type="ECO:0000259" key="10">
    <source>
        <dbReference type="Pfam" id="PF00591"/>
    </source>
</evidence>
<evidence type="ECO:0000256" key="2">
    <source>
        <dbReference type="ARBA" id="ARBA00022605"/>
    </source>
</evidence>
<proteinExistence type="inferred from homology"/>
<dbReference type="Proteomes" id="UP001155040">
    <property type="component" value="Unassembled WGS sequence"/>
</dbReference>
<dbReference type="Pfam" id="PF02885">
    <property type="entry name" value="Glycos_trans_3N"/>
    <property type="match status" value="1"/>
</dbReference>
<evidence type="ECO:0000313" key="12">
    <source>
        <dbReference type="EMBL" id="MCS3709214.1"/>
    </source>
</evidence>
<dbReference type="EC" id="2.4.2.18" evidence="9"/>
<feature type="binding site" evidence="9">
    <location>
        <position position="91"/>
    </location>
    <ligand>
        <name>Mg(2+)</name>
        <dbReference type="ChEBI" id="CHEBI:18420"/>
        <label>1</label>
    </ligand>
</feature>
<comment type="caution">
    <text evidence="9">Lacks conserved residue(s) required for the propagation of feature annotation.</text>
</comment>
<dbReference type="GeneID" id="83728585"/>
<feature type="binding site" evidence="9">
    <location>
        <begin position="89"/>
        <end position="92"/>
    </location>
    <ligand>
        <name>5-phospho-alpha-D-ribose 1-diphosphate</name>
        <dbReference type="ChEBI" id="CHEBI:58017"/>
    </ligand>
</feature>